<evidence type="ECO:0000256" key="2">
    <source>
        <dbReference type="SAM" id="Phobius"/>
    </source>
</evidence>
<feature type="region of interest" description="Disordered" evidence="1">
    <location>
        <begin position="68"/>
        <end position="95"/>
    </location>
</feature>
<name>A0A931MFD0_9BURK</name>
<dbReference type="AlphaFoldDB" id="A0A931MFD0"/>
<dbReference type="EMBL" id="JADWYS010000001">
    <property type="protein sequence ID" value="MBG9387212.1"/>
    <property type="molecule type" value="Genomic_DNA"/>
</dbReference>
<reference evidence="3" key="1">
    <citation type="submission" date="2020-11" db="EMBL/GenBank/DDBJ databases">
        <title>Bacterial whole genome sequence for Caenimonas sp. DR4.4.</title>
        <authorList>
            <person name="Le V."/>
            <person name="Ko S.-R."/>
            <person name="Ahn C.-Y."/>
            <person name="Oh H.-M."/>
        </authorList>
    </citation>
    <scope>NUCLEOTIDE SEQUENCE</scope>
    <source>
        <strain evidence="3">DR4.4</strain>
    </source>
</reference>
<dbReference type="Proteomes" id="UP000651050">
    <property type="component" value="Unassembled WGS sequence"/>
</dbReference>
<feature type="transmembrane region" description="Helical" evidence="2">
    <location>
        <begin position="30"/>
        <end position="49"/>
    </location>
</feature>
<evidence type="ECO:0000313" key="3">
    <source>
        <dbReference type="EMBL" id="MBG9387212.1"/>
    </source>
</evidence>
<evidence type="ECO:0000256" key="1">
    <source>
        <dbReference type="SAM" id="MobiDB-lite"/>
    </source>
</evidence>
<keyword evidence="4" id="KW-1185">Reference proteome</keyword>
<dbReference type="RefSeq" id="WP_196985152.1">
    <property type="nucleotide sequence ID" value="NZ_JADWYS010000001.1"/>
</dbReference>
<keyword evidence="2" id="KW-0812">Transmembrane</keyword>
<organism evidence="3 4">
    <name type="scientific">Caenimonas aquaedulcis</name>
    <dbReference type="NCBI Taxonomy" id="2793270"/>
    <lineage>
        <taxon>Bacteria</taxon>
        <taxon>Pseudomonadati</taxon>
        <taxon>Pseudomonadota</taxon>
        <taxon>Betaproteobacteria</taxon>
        <taxon>Burkholderiales</taxon>
        <taxon>Comamonadaceae</taxon>
        <taxon>Caenimonas</taxon>
    </lineage>
</organism>
<sequence length="95" mass="10217">MYIVAIAWIYVALMMAVAEATNPIGTVLGAIFTFVLYGVAPVSLVVYLMRTPQRKRAIKAREAAELEQARAAASGEPDTRGEPPADAVAPVRKED</sequence>
<protein>
    <recommendedName>
        <fullName evidence="5">Transmembrane protein</fullName>
    </recommendedName>
</protein>
<evidence type="ECO:0000313" key="4">
    <source>
        <dbReference type="Proteomes" id="UP000651050"/>
    </source>
</evidence>
<accession>A0A931MFD0</accession>
<proteinExistence type="predicted"/>
<evidence type="ECO:0008006" key="5">
    <source>
        <dbReference type="Google" id="ProtNLM"/>
    </source>
</evidence>
<keyword evidence="2" id="KW-0472">Membrane</keyword>
<gene>
    <name evidence="3" type="ORF">I5803_04215</name>
</gene>
<keyword evidence="2" id="KW-1133">Transmembrane helix</keyword>
<comment type="caution">
    <text evidence="3">The sequence shown here is derived from an EMBL/GenBank/DDBJ whole genome shotgun (WGS) entry which is preliminary data.</text>
</comment>